<proteinExistence type="predicted"/>
<protein>
    <submittedName>
        <fullName evidence="1">Uncharacterized protein</fullName>
    </submittedName>
</protein>
<gene>
    <name evidence="1" type="ORF">SELSPUOL_00906</name>
</gene>
<dbReference type="Proteomes" id="UP000003505">
    <property type="component" value="Unassembled WGS sequence"/>
</dbReference>
<dbReference type="EMBL" id="ACKP02000015">
    <property type="protein sequence ID" value="EEX77630.1"/>
    <property type="molecule type" value="Genomic_DNA"/>
</dbReference>
<dbReference type="STRING" id="546271.Selsp_1316"/>
<accession>C9LU99</accession>
<sequence length="138" mass="16323">MPKLRTERNAYQRQSERDGRRVKMRYRALDENGDFTLGNGHAYIEGADAVRQAVLTRLRLLIYEWWENIEDGVPYWQKIIASRDVEAAERIIRERIQRTPHVLSILSFDPEWDNERRTLTIRAAIQSDYGAFSIDEEV</sequence>
<evidence type="ECO:0000313" key="2">
    <source>
        <dbReference type="Proteomes" id="UP000003505"/>
    </source>
</evidence>
<dbReference type="Pfam" id="PF10934">
    <property type="entry name" value="Sheath_initiator"/>
    <property type="match status" value="1"/>
</dbReference>
<organism evidence="1 2">
    <name type="scientific">Selenomonas sputigena (strain ATCC 35185 / DSM 20758 / CCUG 44933 / VPI D19B-28)</name>
    <dbReference type="NCBI Taxonomy" id="546271"/>
    <lineage>
        <taxon>Bacteria</taxon>
        <taxon>Bacillati</taxon>
        <taxon>Bacillota</taxon>
        <taxon>Negativicutes</taxon>
        <taxon>Selenomonadales</taxon>
        <taxon>Selenomonadaceae</taxon>
        <taxon>Selenomonas</taxon>
    </lineage>
</organism>
<comment type="caution">
    <text evidence="1">The sequence shown here is derived from an EMBL/GenBank/DDBJ whole genome shotgun (WGS) entry which is preliminary data.</text>
</comment>
<reference evidence="1 2" key="1">
    <citation type="submission" date="2009-09" db="EMBL/GenBank/DDBJ databases">
        <authorList>
            <person name="Weinstock G."/>
            <person name="Sodergren E."/>
            <person name="Clifton S."/>
            <person name="Fulton L."/>
            <person name="Fulton B."/>
            <person name="Courtney L."/>
            <person name="Fronick C."/>
            <person name="Harrison M."/>
            <person name="Strong C."/>
            <person name="Farmer C."/>
            <person name="Delahaunty K."/>
            <person name="Markovic C."/>
            <person name="Hall O."/>
            <person name="Minx P."/>
            <person name="Tomlinson C."/>
            <person name="Mitreva M."/>
            <person name="Nelson J."/>
            <person name="Hou S."/>
            <person name="Wollam A."/>
            <person name="Pepin K.H."/>
            <person name="Johnson M."/>
            <person name="Bhonagiri V."/>
            <person name="Nash W.E."/>
            <person name="Warren W."/>
            <person name="Chinwalla A."/>
            <person name="Mardis E.R."/>
            <person name="Wilson R.K."/>
        </authorList>
    </citation>
    <scope>NUCLEOTIDE SEQUENCE [LARGE SCALE GENOMIC DNA]</scope>
    <source>
        <strain evidence="2">ATCC 35185 / DSM 20758 / VPI D19B-28</strain>
    </source>
</reference>
<name>C9LU99_SELS3</name>
<dbReference type="AlphaFoldDB" id="C9LU99"/>
<evidence type="ECO:0000313" key="1">
    <source>
        <dbReference type="EMBL" id="EEX77630.1"/>
    </source>
</evidence>
<dbReference type="InterPro" id="IPR020288">
    <property type="entry name" value="Sheath_initiator"/>
</dbReference>
<dbReference type="eggNOG" id="ENOG5032S9G">
    <property type="taxonomic scope" value="Bacteria"/>
</dbReference>